<dbReference type="Proteomes" id="UP001237642">
    <property type="component" value="Unassembled WGS sequence"/>
</dbReference>
<comment type="caution">
    <text evidence="2">The sequence shown here is derived from an EMBL/GenBank/DDBJ whole genome shotgun (WGS) entry which is preliminary data.</text>
</comment>
<evidence type="ECO:0000313" key="2">
    <source>
        <dbReference type="EMBL" id="KAK1404044.1"/>
    </source>
</evidence>
<dbReference type="EMBL" id="JAUIZM010000001">
    <property type="protein sequence ID" value="KAK1404044.1"/>
    <property type="molecule type" value="Genomic_DNA"/>
</dbReference>
<organism evidence="2 3">
    <name type="scientific">Heracleum sosnowskyi</name>
    <dbReference type="NCBI Taxonomy" id="360622"/>
    <lineage>
        <taxon>Eukaryota</taxon>
        <taxon>Viridiplantae</taxon>
        <taxon>Streptophyta</taxon>
        <taxon>Embryophyta</taxon>
        <taxon>Tracheophyta</taxon>
        <taxon>Spermatophyta</taxon>
        <taxon>Magnoliopsida</taxon>
        <taxon>eudicotyledons</taxon>
        <taxon>Gunneridae</taxon>
        <taxon>Pentapetalae</taxon>
        <taxon>asterids</taxon>
        <taxon>campanulids</taxon>
        <taxon>Apiales</taxon>
        <taxon>Apiaceae</taxon>
        <taxon>Apioideae</taxon>
        <taxon>apioid superclade</taxon>
        <taxon>Tordylieae</taxon>
        <taxon>Tordyliinae</taxon>
        <taxon>Heracleum</taxon>
    </lineage>
</organism>
<accession>A0AAD8NBV8</accession>
<reference evidence="2" key="1">
    <citation type="submission" date="2023-02" db="EMBL/GenBank/DDBJ databases">
        <title>Genome of toxic invasive species Heracleum sosnowskyi carries increased number of genes despite the absence of recent whole-genome duplications.</title>
        <authorList>
            <person name="Schelkunov M."/>
            <person name="Shtratnikova V."/>
            <person name="Makarenko M."/>
            <person name="Klepikova A."/>
            <person name="Omelchenko D."/>
            <person name="Novikova G."/>
            <person name="Obukhova E."/>
            <person name="Bogdanov V."/>
            <person name="Penin A."/>
            <person name="Logacheva M."/>
        </authorList>
    </citation>
    <scope>NUCLEOTIDE SEQUENCE</scope>
    <source>
        <strain evidence="2">Hsosn_3</strain>
        <tissue evidence="2">Leaf</tissue>
    </source>
</reference>
<reference evidence="2" key="2">
    <citation type="submission" date="2023-05" db="EMBL/GenBank/DDBJ databases">
        <authorList>
            <person name="Schelkunov M.I."/>
        </authorList>
    </citation>
    <scope>NUCLEOTIDE SEQUENCE</scope>
    <source>
        <strain evidence="2">Hsosn_3</strain>
        <tissue evidence="2">Leaf</tissue>
    </source>
</reference>
<evidence type="ECO:0000256" key="1">
    <source>
        <dbReference type="SAM" id="MobiDB-lite"/>
    </source>
</evidence>
<name>A0AAD8NBV8_9APIA</name>
<protein>
    <submittedName>
        <fullName evidence="2">Uncharacterized protein</fullName>
    </submittedName>
</protein>
<dbReference type="AlphaFoldDB" id="A0AAD8NBV8"/>
<keyword evidence="3" id="KW-1185">Reference proteome</keyword>
<proteinExistence type="predicted"/>
<sequence length="103" mass="11308">MRAASASYLEFLINDDEGASNVAINHTDFHNHRKGETTWTSLHETPHPPPPPPPGQANFHTKLITHSPPNPLGFPRVLILNSSQLIDRTVTHSVSSQLGCINI</sequence>
<feature type="region of interest" description="Disordered" evidence="1">
    <location>
        <begin position="39"/>
        <end position="66"/>
    </location>
</feature>
<evidence type="ECO:0000313" key="3">
    <source>
        <dbReference type="Proteomes" id="UP001237642"/>
    </source>
</evidence>
<gene>
    <name evidence="2" type="ORF">POM88_003649</name>
</gene>